<reference evidence="2 3" key="1">
    <citation type="submission" date="2019-01" db="EMBL/GenBank/DDBJ databases">
        <title>Flavobacterium sp. nov.,isolated from freshwater.</title>
        <authorList>
            <person name="Zhang R."/>
            <person name="Du Z.-J."/>
        </authorList>
    </citation>
    <scope>NUCLEOTIDE SEQUENCE [LARGE SCALE GENOMIC DNA]</scope>
    <source>
        <strain evidence="2 3">1E403</strain>
    </source>
</reference>
<sequence>MKKENLIYTAALAFTSLIATAQVNQTPVHSSGGQIMVMKEKSQAATGSMYVNEKYMPAKASNNEKTILARYNAYGDNFEISEPQTGSFSVLPKQDGVTVKFVSTGEAYSLQQYRTSKDETITGYLNIVSETPNVKIFKRQRIFLQPEVFPASSYQTYKAANYKKTDDEFYIKIKDQDAVYFSSKKDLAKLVPAKSKEILEFIKKGKLDVEKVTDLQQIGTYIDTIL</sequence>
<keyword evidence="3" id="KW-1185">Reference proteome</keyword>
<feature type="signal peptide" evidence="1">
    <location>
        <begin position="1"/>
        <end position="21"/>
    </location>
</feature>
<evidence type="ECO:0000313" key="2">
    <source>
        <dbReference type="EMBL" id="RWX03632.1"/>
    </source>
</evidence>
<protein>
    <submittedName>
        <fullName evidence="2">Uncharacterized protein</fullName>
    </submittedName>
</protein>
<evidence type="ECO:0000313" key="3">
    <source>
        <dbReference type="Proteomes" id="UP000287527"/>
    </source>
</evidence>
<name>A0A444HFB4_9FLAO</name>
<dbReference type="AlphaFoldDB" id="A0A444HFB4"/>
<evidence type="ECO:0000256" key="1">
    <source>
        <dbReference type="SAM" id="SignalP"/>
    </source>
</evidence>
<proteinExistence type="predicted"/>
<organism evidence="2 3">
    <name type="scientific">Flavobacterium cerinum</name>
    <dbReference type="NCBI Taxonomy" id="2502784"/>
    <lineage>
        <taxon>Bacteria</taxon>
        <taxon>Pseudomonadati</taxon>
        <taxon>Bacteroidota</taxon>
        <taxon>Flavobacteriia</taxon>
        <taxon>Flavobacteriales</taxon>
        <taxon>Flavobacteriaceae</taxon>
        <taxon>Flavobacterium</taxon>
    </lineage>
</organism>
<dbReference type="Proteomes" id="UP000287527">
    <property type="component" value="Unassembled WGS sequence"/>
</dbReference>
<dbReference type="OrthoDB" id="978006at2"/>
<accession>A0A444HFB4</accession>
<dbReference type="EMBL" id="SBII01000001">
    <property type="protein sequence ID" value="RWX03632.1"/>
    <property type="molecule type" value="Genomic_DNA"/>
</dbReference>
<dbReference type="RefSeq" id="WP_128388187.1">
    <property type="nucleotide sequence ID" value="NZ_SBII01000001.1"/>
</dbReference>
<keyword evidence="1" id="KW-0732">Signal</keyword>
<comment type="caution">
    <text evidence="2">The sequence shown here is derived from an EMBL/GenBank/DDBJ whole genome shotgun (WGS) entry which is preliminary data.</text>
</comment>
<feature type="chain" id="PRO_5019522432" evidence="1">
    <location>
        <begin position="22"/>
        <end position="226"/>
    </location>
</feature>
<gene>
    <name evidence="2" type="ORF">EPI11_01515</name>
</gene>